<evidence type="ECO:0000256" key="1">
    <source>
        <dbReference type="SAM" id="MobiDB-lite"/>
    </source>
</evidence>
<dbReference type="AlphaFoldDB" id="A0ABD3QHI4"/>
<feature type="chain" id="PRO_5044851372" evidence="2">
    <location>
        <begin position="22"/>
        <end position="299"/>
    </location>
</feature>
<comment type="caution">
    <text evidence="3">The sequence shown here is derived from an EMBL/GenBank/DDBJ whole genome shotgun (WGS) entry which is preliminary data.</text>
</comment>
<evidence type="ECO:0000313" key="3">
    <source>
        <dbReference type="EMBL" id="KAL3799363.1"/>
    </source>
</evidence>
<accession>A0ABD3QHI4</accession>
<dbReference type="Proteomes" id="UP001530400">
    <property type="component" value="Unassembled WGS sequence"/>
</dbReference>
<feature type="signal peptide" evidence="2">
    <location>
        <begin position="1"/>
        <end position="21"/>
    </location>
</feature>
<sequence length="299" mass="32898">MLNLIQYINLCALFFLHRTIAFSAGKGFGKTPKNNSFVSFDRFRASCPEDTNAIKKYDASLIKEDALDDVWVAVYRSNNNLPNVFVRDAFFDAMKASTTVQDGDAETLVSTSTSFAGSGVVVSSGAEGKDKPVAVARLTKSAESKGISIIDSMRCTLKKEDTNPDCDGGSEHAEAIGVCIDELVIYFLQQCFQEKNMKFDGGIRFRGTLVSGKLLEERGFREVDVLSSDMHSHESDLLGALMKYAERTTSTAKNPGSRDRALKIVSSLGRLNKDEELDSSDEQSEADDFDPWASVKKYI</sequence>
<reference evidence="3 4" key="1">
    <citation type="submission" date="2024-10" db="EMBL/GenBank/DDBJ databases">
        <title>Updated reference genomes for cyclostephanoid diatoms.</title>
        <authorList>
            <person name="Roberts W.R."/>
            <person name="Alverson A.J."/>
        </authorList>
    </citation>
    <scope>NUCLEOTIDE SEQUENCE [LARGE SCALE GENOMIC DNA]</scope>
    <source>
        <strain evidence="3 4">AJA010-31</strain>
    </source>
</reference>
<organism evidence="3 4">
    <name type="scientific">Cyclotella atomus</name>
    <dbReference type="NCBI Taxonomy" id="382360"/>
    <lineage>
        <taxon>Eukaryota</taxon>
        <taxon>Sar</taxon>
        <taxon>Stramenopiles</taxon>
        <taxon>Ochrophyta</taxon>
        <taxon>Bacillariophyta</taxon>
        <taxon>Coscinodiscophyceae</taxon>
        <taxon>Thalassiosirophycidae</taxon>
        <taxon>Stephanodiscales</taxon>
        <taxon>Stephanodiscaceae</taxon>
        <taxon>Cyclotella</taxon>
    </lineage>
</organism>
<name>A0ABD3QHI4_9STRA</name>
<protein>
    <submittedName>
        <fullName evidence="3">Uncharacterized protein</fullName>
    </submittedName>
</protein>
<keyword evidence="4" id="KW-1185">Reference proteome</keyword>
<evidence type="ECO:0000256" key="2">
    <source>
        <dbReference type="SAM" id="SignalP"/>
    </source>
</evidence>
<gene>
    <name evidence="3" type="ORF">ACHAWO_008474</name>
</gene>
<evidence type="ECO:0000313" key="4">
    <source>
        <dbReference type="Proteomes" id="UP001530400"/>
    </source>
</evidence>
<dbReference type="EMBL" id="JALLPJ020000190">
    <property type="protein sequence ID" value="KAL3799363.1"/>
    <property type="molecule type" value="Genomic_DNA"/>
</dbReference>
<keyword evidence="2" id="KW-0732">Signal</keyword>
<feature type="region of interest" description="Disordered" evidence="1">
    <location>
        <begin position="274"/>
        <end position="299"/>
    </location>
</feature>
<proteinExistence type="predicted"/>
<feature type="compositionally biased region" description="Acidic residues" evidence="1">
    <location>
        <begin position="275"/>
        <end position="290"/>
    </location>
</feature>